<feature type="transmembrane region" description="Helical" evidence="9">
    <location>
        <begin position="6"/>
        <end position="26"/>
    </location>
</feature>
<evidence type="ECO:0000256" key="8">
    <source>
        <dbReference type="ARBA" id="ARBA00037998"/>
    </source>
</evidence>
<sequence>MIQAAIAGLVSGGVYALLGVCVVLLYRMVGVLNLAQAAIGVFGMFVVLVCYENHWPLGLAVASGLLTSTALGGLLGGVMAHWFSEASLQVRSSVTIAFLIGILTVGLWIFGSDPRPVPNLVGTGSLWVGGLVIPHLALVILGTALLLAGGISLLLQRTLLGVWLRALAERPTAAELLGVPAQALTVGVWAVAGAISCLAILLIAPSRSPEFPVLSLLVLPGMAAALLGLFKSFPLTILGGLGIGLIEGLASSLPAVAPYRQALWFLVMLAALLWIQRKEVWDAAR</sequence>
<evidence type="ECO:0000256" key="1">
    <source>
        <dbReference type="ARBA" id="ARBA00004651"/>
    </source>
</evidence>
<dbReference type="AlphaFoldDB" id="A0A806D0A1"/>
<comment type="similarity">
    <text evidence="8">Belongs to the binding-protein-dependent transport system permease family. LivHM subfamily.</text>
</comment>
<feature type="transmembrane region" description="Helical" evidence="9">
    <location>
        <begin position="131"/>
        <end position="155"/>
    </location>
</feature>
<feature type="transmembrane region" description="Helical" evidence="9">
    <location>
        <begin position="259"/>
        <end position="275"/>
    </location>
</feature>
<reference evidence="10 11" key="1">
    <citation type="journal article" date="2010" name="Stand. Genomic Sci.">
        <title>Complete genome sequence of Meiothermus ruber type strain (21).</title>
        <authorList>
            <person name="Tindall B.J."/>
            <person name="Sikorski J."/>
            <person name="Lucas S."/>
            <person name="Goltsman E."/>
            <person name="Copeland A."/>
            <person name="Glavina Del Rio T."/>
            <person name="Nolan M."/>
            <person name="Tice H."/>
            <person name="Cheng J.F."/>
            <person name="Han C."/>
            <person name="Pitluck S."/>
            <person name="Liolios K."/>
            <person name="Ivanova N."/>
            <person name="Mavromatis K."/>
            <person name="Ovchinnikova G."/>
            <person name="Pati A."/>
            <person name="Fahnrich R."/>
            <person name="Goodwin L."/>
            <person name="Chen A."/>
            <person name="Palaniappan K."/>
            <person name="Land M."/>
            <person name="Hauser L."/>
            <person name="Chang Y.J."/>
            <person name="Jeffries C.D."/>
            <person name="Rohde M."/>
            <person name="Goker M."/>
            <person name="Woyke T."/>
            <person name="Bristow J."/>
            <person name="Eisen J.A."/>
            <person name="Markowitz V."/>
            <person name="Hugenholtz P."/>
            <person name="Kyrpides N.C."/>
            <person name="Klenk H.P."/>
            <person name="Lapidus A."/>
        </authorList>
    </citation>
    <scope>NUCLEOTIDE SEQUENCE [LARGE SCALE GENOMIC DNA]</scope>
    <source>
        <strain evidence="11">ATCC 35948 / DSM 1279 / VKM B-1258 / 21</strain>
    </source>
</reference>
<keyword evidence="6 9" id="KW-1133">Transmembrane helix</keyword>
<name>A0A806D0A1_MEIRD</name>
<keyword evidence="3" id="KW-1003">Cell membrane</keyword>
<evidence type="ECO:0000256" key="7">
    <source>
        <dbReference type="ARBA" id="ARBA00023136"/>
    </source>
</evidence>
<dbReference type="RefSeq" id="WP_013014786.1">
    <property type="nucleotide sequence ID" value="NC_013946.1"/>
</dbReference>
<evidence type="ECO:0000256" key="4">
    <source>
        <dbReference type="ARBA" id="ARBA00022692"/>
    </source>
</evidence>
<gene>
    <name evidence="10" type="ordered locus">Mrub_2538</name>
</gene>
<keyword evidence="5" id="KW-0029">Amino-acid transport</keyword>
<dbReference type="Pfam" id="PF02653">
    <property type="entry name" value="BPD_transp_2"/>
    <property type="match status" value="1"/>
</dbReference>
<evidence type="ECO:0000256" key="6">
    <source>
        <dbReference type="ARBA" id="ARBA00022989"/>
    </source>
</evidence>
<evidence type="ECO:0000256" key="2">
    <source>
        <dbReference type="ARBA" id="ARBA00022448"/>
    </source>
</evidence>
<dbReference type="PANTHER" id="PTHR11795">
    <property type="entry name" value="BRANCHED-CHAIN AMINO ACID TRANSPORT SYSTEM PERMEASE PROTEIN LIVH"/>
    <property type="match status" value="1"/>
</dbReference>
<dbReference type="EMBL" id="CP001743">
    <property type="protein sequence ID" value="ADD29288.1"/>
    <property type="molecule type" value="Genomic_DNA"/>
</dbReference>
<keyword evidence="11" id="KW-1185">Reference proteome</keyword>
<evidence type="ECO:0000313" key="10">
    <source>
        <dbReference type="EMBL" id="ADD29288.1"/>
    </source>
</evidence>
<dbReference type="GO" id="GO:0006865">
    <property type="term" value="P:amino acid transport"/>
    <property type="evidence" value="ECO:0007669"/>
    <property type="project" value="UniProtKB-KW"/>
</dbReference>
<comment type="subcellular location">
    <subcellularLocation>
        <location evidence="1">Cell membrane</location>
        <topology evidence="1">Multi-pass membrane protein</topology>
    </subcellularLocation>
</comment>
<proteinExistence type="inferred from homology"/>
<organism evidence="10 11">
    <name type="scientific">Meiothermus ruber (strain ATCC 35948 / DSM 1279 / VKM B-1258 / 21)</name>
    <name type="common">Thermus ruber</name>
    <dbReference type="NCBI Taxonomy" id="504728"/>
    <lineage>
        <taxon>Bacteria</taxon>
        <taxon>Thermotogati</taxon>
        <taxon>Deinococcota</taxon>
        <taxon>Deinococci</taxon>
        <taxon>Thermales</taxon>
        <taxon>Thermaceae</taxon>
        <taxon>Meiothermus</taxon>
    </lineage>
</organism>
<feature type="transmembrane region" description="Helical" evidence="9">
    <location>
        <begin position="31"/>
        <end position="51"/>
    </location>
</feature>
<evidence type="ECO:0000256" key="3">
    <source>
        <dbReference type="ARBA" id="ARBA00022475"/>
    </source>
</evidence>
<keyword evidence="2" id="KW-0813">Transport</keyword>
<feature type="transmembrane region" description="Helical" evidence="9">
    <location>
        <begin position="235"/>
        <end position="253"/>
    </location>
</feature>
<dbReference type="CDD" id="cd06582">
    <property type="entry name" value="TM_PBP1_LivH_like"/>
    <property type="match status" value="1"/>
</dbReference>
<dbReference type="OrthoDB" id="27557at2"/>
<dbReference type="GO" id="GO:0022857">
    <property type="term" value="F:transmembrane transporter activity"/>
    <property type="evidence" value="ECO:0007669"/>
    <property type="project" value="InterPro"/>
</dbReference>
<accession>A0A806D0A1</accession>
<dbReference type="GO" id="GO:0005886">
    <property type="term" value="C:plasma membrane"/>
    <property type="evidence" value="ECO:0007669"/>
    <property type="project" value="UniProtKB-SubCell"/>
</dbReference>
<evidence type="ECO:0000313" key="11">
    <source>
        <dbReference type="Proteomes" id="UP000006655"/>
    </source>
</evidence>
<feature type="transmembrane region" description="Helical" evidence="9">
    <location>
        <begin position="94"/>
        <end position="111"/>
    </location>
</feature>
<evidence type="ECO:0000256" key="5">
    <source>
        <dbReference type="ARBA" id="ARBA00022970"/>
    </source>
</evidence>
<feature type="transmembrane region" description="Helical" evidence="9">
    <location>
        <begin position="176"/>
        <end position="205"/>
    </location>
</feature>
<dbReference type="InterPro" id="IPR052157">
    <property type="entry name" value="BCAA_transport_permease"/>
</dbReference>
<keyword evidence="4 9" id="KW-0812">Transmembrane</keyword>
<feature type="transmembrane region" description="Helical" evidence="9">
    <location>
        <begin position="211"/>
        <end position="230"/>
    </location>
</feature>
<protein>
    <submittedName>
        <fullName evidence="10">Inner-membrane translocator</fullName>
    </submittedName>
</protein>
<dbReference type="PANTHER" id="PTHR11795:SF450">
    <property type="entry name" value="ABC TRANSPORTER PERMEASE PROTEIN"/>
    <property type="match status" value="1"/>
</dbReference>
<feature type="transmembrane region" description="Helical" evidence="9">
    <location>
        <begin position="57"/>
        <end position="82"/>
    </location>
</feature>
<dbReference type="InterPro" id="IPR001851">
    <property type="entry name" value="ABC_transp_permease"/>
</dbReference>
<keyword evidence="7 9" id="KW-0472">Membrane</keyword>
<dbReference type="KEGG" id="mrb:Mrub_2538"/>
<evidence type="ECO:0000256" key="9">
    <source>
        <dbReference type="SAM" id="Phobius"/>
    </source>
</evidence>
<dbReference type="Proteomes" id="UP000006655">
    <property type="component" value="Chromosome"/>
</dbReference>